<dbReference type="SUPFAM" id="SSF55469">
    <property type="entry name" value="FMN-dependent nitroreductase-like"/>
    <property type="match status" value="1"/>
</dbReference>
<dbReference type="Gene3D" id="3.40.109.10">
    <property type="entry name" value="NADH Oxidase"/>
    <property type="match status" value="1"/>
</dbReference>
<name>A0ABY3SP02_9BACL</name>
<dbReference type="InterPro" id="IPR029479">
    <property type="entry name" value="Nitroreductase"/>
</dbReference>
<dbReference type="InterPro" id="IPR016446">
    <property type="entry name" value="Flavin_OxRdtase_Frp"/>
</dbReference>
<evidence type="ECO:0000256" key="2">
    <source>
        <dbReference type="ARBA" id="ARBA00022630"/>
    </source>
</evidence>
<evidence type="ECO:0000256" key="1">
    <source>
        <dbReference type="ARBA" id="ARBA00008366"/>
    </source>
</evidence>
<evidence type="ECO:0000256" key="4">
    <source>
        <dbReference type="ARBA" id="ARBA00023002"/>
    </source>
</evidence>
<dbReference type="PANTHER" id="PTHR43425:SF2">
    <property type="entry name" value="OXYGEN-INSENSITIVE NADPH NITROREDUCTASE"/>
    <property type="match status" value="1"/>
</dbReference>
<gene>
    <name evidence="7" type="primary">nfsA</name>
    <name evidence="7" type="ORF">L0M14_06030</name>
</gene>
<dbReference type="Proteomes" id="UP001649230">
    <property type="component" value="Chromosome"/>
</dbReference>
<evidence type="ECO:0000256" key="5">
    <source>
        <dbReference type="PIRNR" id="PIRNR005426"/>
    </source>
</evidence>
<dbReference type="PIRSF" id="PIRSF005426">
    <property type="entry name" value="Frp"/>
    <property type="match status" value="1"/>
</dbReference>
<dbReference type="RefSeq" id="WP_235121296.1">
    <property type="nucleotide sequence ID" value="NZ_CP090978.1"/>
</dbReference>
<accession>A0ABY3SP02</accession>
<dbReference type="CDD" id="cd02146">
    <property type="entry name" value="NfsA-like"/>
    <property type="match status" value="1"/>
</dbReference>
<keyword evidence="5" id="KW-0521">NADP</keyword>
<sequence>MNDVISLLQAHRSIRKFTKAPVAEEQRRAILTAAQAASTSSNMQAYSVISVTDEALKSELAELAGNQVYIKECPLFLVWCADLHRYEQAVRLHSDAPVTGNAENFIVATVDAALAAQNAAVAAESLGLGVVYIGGLRNQPAEVSRLLQLPQLVYPVFGMCIGMPDQEPLLRPRLPLEAVYHENRYTAEKQHTAIADYDESIRSYMKERTGGKVSTVWSKEMAAKALRPREHMKAFLSTQGFNMD</sequence>
<protein>
    <submittedName>
        <fullName evidence="7">Oxygen-insensitive NADPH nitroreductase</fullName>
    </submittedName>
</protein>
<keyword evidence="2 5" id="KW-0285">Flavoprotein</keyword>
<organism evidence="7 8">
    <name type="scientific">Paenibacillus hexagrammi</name>
    <dbReference type="NCBI Taxonomy" id="2908839"/>
    <lineage>
        <taxon>Bacteria</taxon>
        <taxon>Bacillati</taxon>
        <taxon>Bacillota</taxon>
        <taxon>Bacilli</taxon>
        <taxon>Bacillales</taxon>
        <taxon>Paenibacillaceae</taxon>
        <taxon>Paenibacillus</taxon>
    </lineage>
</organism>
<keyword evidence="8" id="KW-1185">Reference proteome</keyword>
<dbReference type="InterPro" id="IPR000415">
    <property type="entry name" value="Nitroreductase-like"/>
</dbReference>
<evidence type="ECO:0000313" key="7">
    <source>
        <dbReference type="EMBL" id="UJF34722.1"/>
    </source>
</evidence>
<keyword evidence="3 5" id="KW-0288">FMN</keyword>
<evidence type="ECO:0000259" key="6">
    <source>
        <dbReference type="Pfam" id="PF00881"/>
    </source>
</evidence>
<comment type="similarity">
    <text evidence="1 5">Belongs to the flavin oxidoreductase frp family.</text>
</comment>
<feature type="domain" description="Nitroreductase" evidence="6">
    <location>
        <begin position="10"/>
        <end position="162"/>
    </location>
</feature>
<proteinExistence type="inferred from homology"/>
<dbReference type="EMBL" id="CP090978">
    <property type="protein sequence ID" value="UJF34722.1"/>
    <property type="molecule type" value="Genomic_DNA"/>
</dbReference>
<evidence type="ECO:0000256" key="3">
    <source>
        <dbReference type="ARBA" id="ARBA00022643"/>
    </source>
</evidence>
<dbReference type="Pfam" id="PF00881">
    <property type="entry name" value="Nitroreductase"/>
    <property type="match status" value="1"/>
</dbReference>
<dbReference type="NCBIfam" id="NF008033">
    <property type="entry name" value="PRK10765.1"/>
    <property type="match status" value="1"/>
</dbReference>
<keyword evidence="4 5" id="KW-0560">Oxidoreductase</keyword>
<dbReference type="PANTHER" id="PTHR43425">
    <property type="entry name" value="OXYGEN-INSENSITIVE NADPH NITROREDUCTASE"/>
    <property type="match status" value="1"/>
</dbReference>
<reference evidence="7 8" key="1">
    <citation type="journal article" date="2024" name="Int. J. Syst. Evol. Microbiol.">
        <title>Paenibacillus hexagrammi sp. nov., a novel bacterium isolated from the gut content of Hexagrammos agrammus.</title>
        <authorList>
            <person name="Jung H.K."/>
            <person name="Kim D.G."/>
            <person name="Zin H."/>
            <person name="Park J."/>
            <person name="Jung H."/>
            <person name="Kim Y.O."/>
            <person name="Kong H.J."/>
            <person name="Kim J.W."/>
            <person name="Kim Y.S."/>
        </authorList>
    </citation>
    <scope>NUCLEOTIDE SEQUENCE [LARGE SCALE GENOMIC DNA]</scope>
    <source>
        <strain evidence="7 8">YPD9-1</strain>
    </source>
</reference>
<evidence type="ECO:0000313" key="8">
    <source>
        <dbReference type="Proteomes" id="UP001649230"/>
    </source>
</evidence>